<evidence type="ECO:0000313" key="2">
    <source>
        <dbReference type="EMBL" id="WVZ49604.1"/>
    </source>
</evidence>
<evidence type="ECO:0000313" key="3">
    <source>
        <dbReference type="Proteomes" id="UP001341281"/>
    </source>
</evidence>
<reference evidence="2 3" key="1">
    <citation type="submission" date="2024-02" db="EMBL/GenBank/DDBJ databases">
        <title>High-quality chromosome-scale genome assembly of Pensacola bahiagrass (Paspalum notatum Flugge var. saurae).</title>
        <authorList>
            <person name="Vega J.M."/>
            <person name="Podio M."/>
            <person name="Orjuela J."/>
            <person name="Siena L.A."/>
            <person name="Pessino S.C."/>
            <person name="Combes M.C."/>
            <person name="Mariac C."/>
            <person name="Albertini E."/>
            <person name="Pupilli F."/>
            <person name="Ortiz J.P.A."/>
            <person name="Leblanc O."/>
        </authorList>
    </citation>
    <scope>NUCLEOTIDE SEQUENCE [LARGE SCALE GENOMIC DNA]</scope>
    <source>
        <strain evidence="2">R1</strain>
        <tissue evidence="2">Leaf</tissue>
    </source>
</reference>
<keyword evidence="3" id="KW-1185">Reference proteome</keyword>
<dbReference type="Proteomes" id="UP001341281">
    <property type="component" value="Chromosome 01"/>
</dbReference>
<sequence>MQLSRPLLRVPPAHRGLCTAAVSKMEARRRSTRLAKPLVDWSGVPLGYCPVHGYGPCVLRDAGVLELLRMGAAAVATTTVPTPSPPVDDPALADMLATVVAPRLASTTPTKEDDPPCWRSPDSDPVNVNTGRPAGRRALLHRQWMSPPSVKPLPTSALLNRRRHVGETAAHRPCLHILDAGSSTNLANGYVPGLAPGSTAGLADGDSSSTDEGEGSNF</sequence>
<accession>A0AAQ3PFC8</accession>
<feature type="region of interest" description="Disordered" evidence="1">
    <location>
        <begin position="105"/>
        <end position="129"/>
    </location>
</feature>
<feature type="compositionally biased region" description="Acidic residues" evidence="1">
    <location>
        <begin position="209"/>
        <end position="218"/>
    </location>
</feature>
<evidence type="ECO:0000256" key="1">
    <source>
        <dbReference type="SAM" id="MobiDB-lite"/>
    </source>
</evidence>
<protein>
    <submittedName>
        <fullName evidence="2">Uncharacterized protein</fullName>
    </submittedName>
</protein>
<organism evidence="2 3">
    <name type="scientific">Paspalum notatum var. saurae</name>
    <dbReference type="NCBI Taxonomy" id="547442"/>
    <lineage>
        <taxon>Eukaryota</taxon>
        <taxon>Viridiplantae</taxon>
        <taxon>Streptophyta</taxon>
        <taxon>Embryophyta</taxon>
        <taxon>Tracheophyta</taxon>
        <taxon>Spermatophyta</taxon>
        <taxon>Magnoliopsida</taxon>
        <taxon>Liliopsida</taxon>
        <taxon>Poales</taxon>
        <taxon>Poaceae</taxon>
        <taxon>PACMAD clade</taxon>
        <taxon>Panicoideae</taxon>
        <taxon>Andropogonodae</taxon>
        <taxon>Paspaleae</taxon>
        <taxon>Paspalinae</taxon>
        <taxon>Paspalum</taxon>
    </lineage>
</organism>
<name>A0AAQ3PFC8_PASNO</name>
<feature type="region of interest" description="Disordered" evidence="1">
    <location>
        <begin position="197"/>
        <end position="218"/>
    </location>
</feature>
<dbReference type="EMBL" id="CP144745">
    <property type="protein sequence ID" value="WVZ49604.1"/>
    <property type="molecule type" value="Genomic_DNA"/>
</dbReference>
<dbReference type="AlphaFoldDB" id="A0AAQ3PFC8"/>
<gene>
    <name evidence="2" type="ORF">U9M48_000946</name>
</gene>
<proteinExistence type="predicted"/>